<dbReference type="Proteomes" id="UP000276864">
    <property type="component" value="Unassembled WGS sequence"/>
</dbReference>
<protein>
    <recommendedName>
        <fullName evidence="5">Ketoreductase domain-containing protein</fullName>
    </recommendedName>
</protein>
<dbReference type="EMBL" id="QWIM01004373">
    <property type="protein sequence ID" value="RMX93918.1"/>
    <property type="molecule type" value="Genomic_DNA"/>
</dbReference>
<keyword evidence="2" id="KW-0560">Oxidoreductase</keyword>
<dbReference type="PROSITE" id="PS00061">
    <property type="entry name" value="ADH_SHORT"/>
    <property type="match status" value="1"/>
</dbReference>
<organism evidence="6 7">
    <name type="scientific">Hortaea werneckii</name>
    <name type="common">Black yeast</name>
    <name type="synonym">Cladosporium werneckii</name>
    <dbReference type="NCBI Taxonomy" id="91943"/>
    <lineage>
        <taxon>Eukaryota</taxon>
        <taxon>Fungi</taxon>
        <taxon>Dikarya</taxon>
        <taxon>Ascomycota</taxon>
        <taxon>Pezizomycotina</taxon>
        <taxon>Dothideomycetes</taxon>
        <taxon>Dothideomycetidae</taxon>
        <taxon>Mycosphaerellales</taxon>
        <taxon>Teratosphaeriaceae</taxon>
        <taxon>Hortaea</taxon>
    </lineage>
</organism>
<dbReference type="InterPro" id="IPR057326">
    <property type="entry name" value="KR_dom"/>
</dbReference>
<accession>A0A3M6XTJ2</accession>
<dbReference type="SMART" id="SM00822">
    <property type="entry name" value="PKS_KR"/>
    <property type="match status" value="1"/>
</dbReference>
<dbReference type="GO" id="GO:0016491">
    <property type="term" value="F:oxidoreductase activity"/>
    <property type="evidence" value="ECO:0007669"/>
    <property type="project" value="UniProtKB-KW"/>
</dbReference>
<dbReference type="InterPro" id="IPR036291">
    <property type="entry name" value="NAD(P)-bd_dom_sf"/>
</dbReference>
<dbReference type="PANTHER" id="PTHR43658:SF8">
    <property type="entry name" value="17-BETA-HYDROXYSTEROID DEHYDROGENASE 14-RELATED"/>
    <property type="match status" value="1"/>
</dbReference>
<dbReference type="VEuPathDB" id="FungiDB:BTJ68_10650"/>
<dbReference type="SUPFAM" id="SSF51735">
    <property type="entry name" value="NAD(P)-binding Rossmann-fold domains"/>
    <property type="match status" value="1"/>
</dbReference>
<dbReference type="PRINTS" id="PR00081">
    <property type="entry name" value="GDHRDH"/>
</dbReference>
<feature type="compositionally biased region" description="Polar residues" evidence="3">
    <location>
        <begin position="26"/>
        <end position="41"/>
    </location>
</feature>
<feature type="transmembrane region" description="Helical" evidence="4">
    <location>
        <begin position="67"/>
        <end position="91"/>
    </location>
</feature>
<evidence type="ECO:0000256" key="4">
    <source>
        <dbReference type="SAM" id="Phobius"/>
    </source>
</evidence>
<feature type="domain" description="Ketoreductase" evidence="5">
    <location>
        <begin position="115"/>
        <end position="314"/>
    </location>
</feature>
<dbReference type="Pfam" id="PF00106">
    <property type="entry name" value="adh_short"/>
    <property type="match status" value="1"/>
</dbReference>
<keyword evidence="1" id="KW-0521">NADP</keyword>
<feature type="region of interest" description="Disordered" evidence="3">
    <location>
        <begin position="26"/>
        <end position="49"/>
    </location>
</feature>
<evidence type="ECO:0000256" key="3">
    <source>
        <dbReference type="SAM" id="MobiDB-lite"/>
    </source>
</evidence>
<name>A0A3M6XTJ2_HORWE</name>
<dbReference type="InterPro" id="IPR020904">
    <property type="entry name" value="Sc_DH/Rdtase_CS"/>
</dbReference>
<proteinExistence type="predicted"/>
<gene>
    <name evidence="6" type="ORF">D0866_16652</name>
</gene>
<dbReference type="VEuPathDB" id="FungiDB:BTJ68_10651"/>
<dbReference type="Gene3D" id="3.40.50.720">
    <property type="entry name" value="NAD(P)-binding Rossmann-like Domain"/>
    <property type="match status" value="1"/>
</dbReference>
<sequence>MFSHRHTYSMDTDELDYLEKRGLSTPYNASRQRSGSSDNPKPSQPRLPENYQYHSQLTGEGLFGISAYGLIILCFLIFAGLMLFGLVHGFWHLCTHYSVANSISPGLDKMHIQDRTFIISCGAAGLGFATAQDLHERGGYIAILDMNAKNGEAAIKALGGDARARFYECDITQTASIQSALSSISTWMQSTQAPIGAVIPAAGVGFPGKLIDKSNNPIPMENLDFVLNINLRGVLDLVRLTLPLMSTTTPLQPDNERGVIILVSSSAAFDGQPGQAAYAASKGAIRSLTLVLARDLASLGIRCMSIAPSFFDSNMTRMMSDKVRKSLEGVFEFPKRPGQGKEFAMMVRSCVENTMLNGECVRLDGATRMPSKM</sequence>
<evidence type="ECO:0000259" key="5">
    <source>
        <dbReference type="SMART" id="SM00822"/>
    </source>
</evidence>
<keyword evidence="4" id="KW-1133">Transmembrane helix</keyword>
<evidence type="ECO:0000313" key="6">
    <source>
        <dbReference type="EMBL" id="RMX93918.1"/>
    </source>
</evidence>
<dbReference type="InterPro" id="IPR002347">
    <property type="entry name" value="SDR_fam"/>
</dbReference>
<keyword evidence="4" id="KW-0812">Transmembrane</keyword>
<evidence type="ECO:0000256" key="2">
    <source>
        <dbReference type="ARBA" id="ARBA00023002"/>
    </source>
</evidence>
<evidence type="ECO:0000256" key="1">
    <source>
        <dbReference type="ARBA" id="ARBA00022857"/>
    </source>
</evidence>
<comment type="caution">
    <text evidence="6">The sequence shown here is derived from an EMBL/GenBank/DDBJ whole genome shotgun (WGS) entry which is preliminary data.</text>
</comment>
<dbReference type="AlphaFoldDB" id="A0A3M6XTJ2"/>
<evidence type="ECO:0000313" key="7">
    <source>
        <dbReference type="Proteomes" id="UP000276864"/>
    </source>
</evidence>
<dbReference type="PANTHER" id="PTHR43658">
    <property type="entry name" value="SHORT-CHAIN DEHYDROGENASE/REDUCTASE"/>
    <property type="match status" value="1"/>
</dbReference>
<keyword evidence="4" id="KW-0472">Membrane</keyword>
<reference evidence="6 7" key="1">
    <citation type="journal article" date="2018" name="BMC Genomics">
        <title>Genomic evidence for intraspecific hybridization in a clonal and extremely halotolerant yeast.</title>
        <authorList>
            <person name="Gostincar C."/>
            <person name="Stajich J.E."/>
            <person name="Zupancic J."/>
            <person name="Zalar P."/>
            <person name="Gunde-Cimerman N."/>
        </authorList>
    </citation>
    <scope>NUCLEOTIDE SEQUENCE [LARGE SCALE GENOMIC DNA]</scope>
    <source>
        <strain evidence="6 7">EXF-6651</strain>
    </source>
</reference>